<accession>K1W5N5</accession>
<evidence type="ECO:0000313" key="1">
    <source>
        <dbReference type="EMBL" id="EKD12200.1"/>
    </source>
</evidence>
<dbReference type="InParanoid" id="K1W5N5"/>
<sequence>MAKRDESNVLAPHKPYDYKIELFERKEKALRYSLLYKISIFKLKLTKAYFIDNLNKDKHGYDNVFIVIDRFFKQAISILYHKSIDAKSFAKLYIYYIYNFKLKLPESIKVHLIFHLGRLRKALNNLTLEQIILELNPINITNELKYEVKNILAYLAFDFMYAPFKVRDFHLKHKELPGLLAKLFDWIKAYSNGVNDYDHLSSDKAIDKRSRTSFFQTRK</sequence>
<dbReference type="Proteomes" id="UP000006753">
    <property type="component" value="Unassembled WGS sequence"/>
</dbReference>
<gene>
    <name evidence="1" type="ORF">MBM_09635</name>
</gene>
<name>K1W5N5_MARBU</name>
<protein>
    <submittedName>
        <fullName evidence="1">Uncharacterized protein</fullName>
    </submittedName>
</protein>
<dbReference type="EMBL" id="JH921461">
    <property type="protein sequence ID" value="EKD12200.1"/>
    <property type="molecule type" value="Genomic_DNA"/>
</dbReference>
<organism evidence="1 2">
    <name type="scientific">Marssonina brunnea f. sp. multigermtubi (strain MB_m1)</name>
    <name type="common">Marssonina leaf spot fungus</name>
    <dbReference type="NCBI Taxonomy" id="1072389"/>
    <lineage>
        <taxon>Eukaryota</taxon>
        <taxon>Fungi</taxon>
        <taxon>Dikarya</taxon>
        <taxon>Ascomycota</taxon>
        <taxon>Pezizomycotina</taxon>
        <taxon>Leotiomycetes</taxon>
        <taxon>Helotiales</taxon>
        <taxon>Drepanopezizaceae</taxon>
        <taxon>Drepanopeziza</taxon>
    </lineage>
</organism>
<dbReference type="AlphaFoldDB" id="K1W5N5"/>
<dbReference type="OrthoDB" id="3506412at2759"/>
<dbReference type="HOGENOM" id="CLU_1261759_0_0_1"/>
<dbReference type="KEGG" id="mbe:MBM_09635"/>
<reference evidence="1 2" key="1">
    <citation type="journal article" date="2012" name="BMC Genomics">
        <title>Sequencing the genome of Marssonina brunnea reveals fungus-poplar co-evolution.</title>
        <authorList>
            <person name="Zhu S."/>
            <person name="Cao Y.-Z."/>
            <person name="Jiang C."/>
            <person name="Tan B.-Y."/>
            <person name="Wang Z."/>
            <person name="Feng S."/>
            <person name="Zhang L."/>
            <person name="Su X.-H."/>
            <person name="Brejova B."/>
            <person name="Vinar T."/>
            <person name="Xu M."/>
            <person name="Wang M.-X."/>
            <person name="Zhang S.-G."/>
            <person name="Huang M.-R."/>
            <person name="Wu R."/>
            <person name="Zhou Y."/>
        </authorList>
    </citation>
    <scope>NUCLEOTIDE SEQUENCE [LARGE SCALE GENOMIC DNA]</scope>
    <source>
        <strain evidence="1 2">MB_m1</strain>
    </source>
</reference>
<proteinExistence type="predicted"/>
<keyword evidence="2" id="KW-1185">Reference proteome</keyword>
<evidence type="ECO:0000313" key="2">
    <source>
        <dbReference type="Proteomes" id="UP000006753"/>
    </source>
</evidence>
<dbReference type="eggNOG" id="ENOG502SXBR">
    <property type="taxonomic scope" value="Eukaryota"/>
</dbReference>